<dbReference type="Pfam" id="PF26078">
    <property type="entry name" value="Baseplate_J_M"/>
    <property type="match status" value="1"/>
</dbReference>
<dbReference type="AlphaFoldDB" id="C1DBK1"/>
<dbReference type="eggNOG" id="COG3948">
    <property type="taxonomic scope" value="Bacteria"/>
</dbReference>
<dbReference type="EMBL" id="CP001154">
    <property type="protein sequence ID" value="ACO73398.1"/>
    <property type="molecule type" value="Genomic_DNA"/>
</dbReference>
<dbReference type="Pfam" id="PF26079">
    <property type="entry name" value="Baseplate_J_C"/>
    <property type="match status" value="1"/>
</dbReference>
<sequence>MTRSLIDLSMLPPPDVVEAVDLETLLDRRKAALLASLPEDMRESVANTLALESEPLTKLLEENAYRELLLRQRINEAARAVMLPYAGGADLEQLAANVGVARLLIDPGKPDAWPPVPPTRETDDSLRTRAQMAFEGLSVAGPRAAYVWHALSADGRVADVDVHSPEPCEVVVTVLAQAGNGAAGEDLLAIIRTALSAETVRPIGDRLTVQGATIVDYRIDATLLLESGPESEPVIKAARQQAEAYARRQRRIGRDIDRSALFAALHVEGVKRVELRQPAADMRLERHQAGHCTAIELGTGTEDA</sequence>
<protein>
    <submittedName>
        <fullName evidence="4">Baseplate assembly protein GpJ</fullName>
    </submittedName>
    <submittedName>
        <fullName evidence="3">Phage baseplate assembly protein</fullName>
    </submittedName>
</protein>
<dbReference type="InterPro" id="IPR014507">
    <property type="entry name" value="Baseplate_assembly_J_pred"/>
</dbReference>
<evidence type="ECO:0000313" key="5">
    <source>
        <dbReference type="Proteomes" id="UP000002010"/>
    </source>
</evidence>
<dbReference type="PIRSF" id="PIRSF020481">
    <property type="entry name" value="BAP"/>
    <property type="match status" value="1"/>
</dbReference>
<dbReference type="STRING" id="557598.LHK_00403"/>
<evidence type="ECO:0000313" key="4">
    <source>
        <dbReference type="EMBL" id="ACO75578.1"/>
    </source>
</evidence>
<evidence type="ECO:0000313" key="3">
    <source>
        <dbReference type="EMBL" id="ACO73398.1"/>
    </source>
</evidence>
<evidence type="ECO:0000259" key="2">
    <source>
        <dbReference type="Pfam" id="PF26079"/>
    </source>
</evidence>
<dbReference type="InterPro" id="IPR052726">
    <property type="entry name" value="Phage_Baseplate_Hub"/>
</dbReference>
<dbReference type="InterPro" id="IPR058531">
    <property type="entry name" value="Baseplate_J_M"/>
</dbReference>
<dbReference type="PANTHER" id="PTHR35862:SF1">
    <property type="entry name" value="FELS-2 PROPHAGE PROTEIN"/>
    <property type="match status" value="1"/>
</dbReference>
<dbReference type="EMBL" id="CP001154">
    <property type="protein sequence ID" value="ACO75578.1"/>
    <property type="molecule type" value="Genomic_DNA"/>
</dbReference>
<dbReference type="KEGG" id="lhk:LHK_02597"/>
<proteinExistence type="predicted"/>
<dbReference type="KEGG" id="lhk:LHK_00403"/>
<feature type="domain" description="Baseplate J-like central" evidence="1">
    <location>
        <begin position="139"/>
        <end position="210"/>
    </location>
</feature>
<evidence type="ECO:0000259" key="1">
    <source>
        <dbReference type="Pfam" id="PF26078"/>
    </source>
</evidence>
<feature type="domain" description="Baseplate J-like C-terminal" evidence="2">
    <location>
        <begin position="217"/>
        <end position="297"/>
    </location>
</feature>
<dbReference type="HOGENOM" id="CLU_046415_0_0_4"/>
<keyword evidence="5" id="KW-1185">Reference proteome</keyword>
<dbReference type="RefSeq" id="WP_012695890.1">
    <property type="nucleotide sequence ID" value="NC_012559.1"/>
</dbReference>
<dbReference type="PANTHER" id="PTHR35862">
    <property type="entry name" value="FELS-2 PROPHAGE PROTEIN"/>
    <property type="match status" value="1"/>
</dbReference>
<gene>
    <name evidence="3" type="ordered locus">LHK_00403</name>
    <name evidence="4" type="ordered locus">LHK_02597</name>
</gene>
<name>C1DBK1_LARHH</name>
<organism evidence="3 5">
    <name type="scientific">Laribacter hongkongensis (strain HLHK9)</name>
    <dbReference type="NCBI Taxonomy" id="557598"/>
    <lineage>
        <taxon>Bacteria</taxon>
        <taxon>Pseudomonadati</taxon>
        <taxon>Pseudomonadota</taxon>
        <taxon>Betaproteobacteria</taxon>
        <taxon>Neisseriales</taxon>
        <taxon>Aquaspirillaceae</taxon>
        <taxon>Laribacter</taxon>
    </lineage>
</organism>
<dbReference type="InterPro" id="IPR058530">
    <property type="entry name" value="Baseplate_J-like_C"/>
</dbReference>
<reference evidence="3 5" key="1">
    <citation type="journal article" date="2009" name="PLoS Genet.">
        <title>The complete genome and proteome of Laribacter hongkongensis reveal potential mechanisms for adaptations to different temperatures and habitats.</title>
        <authorList>
            <person name="Woo P.C."/>
            <person name="Lau S.K."/>
            <person name="Tse H."/>
            <person name="Teng J.L."/>
            <person name="Curreem S.O."/>
            <person name="Tsang A.K."/>
            <person name="Fan R.Y."/>
            <person name="Wong G.K."/>
            <person name="Huang Y."/>
            <person name="Loman N.J."/>
            <person name="Snyder L.A."/>
            <person name="Cai J.J."/>
            <person name="Huang J.D."/>
            <person name="Mak W."/>
            <person name="Pallen M.J."/>
            <person name="Lok S."/>
            <person name="Yuen K.Y."/>
        </authorList>
    </citation>
    <scope>NUCLEOTIDE SEQUENCE [LARGE SCALE GENOMIC DNA]</scope>
    <source>
        <strain evidence="3 5">HLHK9</strain>
    </source>
</reference>
<accession>C1DBK1</accession>
<dbReference type="Proteomes" id="UP000002010">
    <property type="component" value="Chromosome"/>
</dbReference>